<dbReference type="AlphaFoldDB" id="A0A3P7JR84"/>
<evidence type="ECO:0000313" key="2">
    <source>
        <dbReference type="EMBL" id="VDM82529.1"/>
    </source>
</evidence>
<protein>
    <submittedName>
        <fullName evidence="2">Uncharacterized protein</fullName>
    </submittedName>
</protein>
<sequence>LPSRNDPYSTYNRQTIPDRRTQRSYSFQKTEEVTMNQILRRTSNSVAPITVEAMSRTHPIERRHDYERPPPDQYDRSPREMNDFAYRSMPNDVPRYHRDDDYPTHPISYNSARYYDPVQETDILGDDVSEAQSDVYGPGTYAGK</sequence>
<accession>A0A3P7JR84</accession>
<organism evidence="2 3">
    <name type="scientific">Strongylus vulgaris</name>
    <name type="common">Blood worm</name>
    <dbReference type="NCBI Taxonomy" id="40348"/>
    <lineage>
        <taxon>Eukaryota</taxon>
        <taxon>Metazoa</taxon>
        <taxon>Ecdysozoa</taxon>
        <taxon>Nematoda</taxon>
        <taxon>Chromadorea</taxon>
        <taxon>Rhabditida</taxon>
        <taxon>Rhabditina</taxon>
        <taxon>Rhabditomorpha</taxon>
        <taxon>Strongyloidea</taxon>
        <taxon>Strongylidae</taxon>
        <taxon>Strongylus</taxon>
    </lineage>
</organism>
<feature type="region of interest" description="Disordered" evidence="1">
    <location>
        <begin position="49"/>
        <end position="144"/>
    </location>
</feature>
<reference evidence="2 3" key="1">
    <citation type="submission" date="2018-11" db="EMBL/GenBank/DDBJ databases">
        <authorList>
            <consortium name="Pathogen Informatics"/>
        </authorList>
    </citation>
    <scope>NUCLEOTIDE SEQUENCE [LARGE SCALE GENOMIC DNA]</scope>
</reference>
<name>A0A3P7JR84_STRVU</name>
<evidence type="ECO:0000256" key="1">
    <source>
        <dbReference type="SAM" id="MobiDB-lite"/>
    </source>
</evidence>
<feature type="region of interest" description="Disordered" evidence="1">
    <location>
        <begin position="1"/>
        <end position="26"/>
    </location>
</feature>
<dbReference type="EMBL" id="UYYB01118141">
    <property type="protein sequence ID" value="VDM82529.1"/>
    <property type="molecule type" value="Genomic_DNA"/>
</dbReference>
<feature type="compositionally biased region" description="Basic and acidic residues" evidence="1">
    <location>
        <begin position="94"/>
        <end position="103"/>
    </location>
</feature>
<dbReference type="Proteomes" id="UP000270094">
    <property type="component" value="Unassembled WGS sequence"/>
</dbReference>
<feature type="compositionally biased region" description="Basic and acidic residues" evidence="1">
    <location>
        <begin position="58"/>
        <end position="82"/>
    </location>
</feature>
<feature type="compositionally biased region" description="Polar residues" evidence="1">
    <location>
        <begin position="1"/>
        <end position="15"/>
    </location>
</feature>
<evidence type="ECO:0000313" key="3">
    <source>
        <dbReference type="Proteomes" id="UP000270094"/>
    </source>
</evidence>
<feature type="non-terminal residue" evidence="2">
    <location>
        <position position="1"/>
    </location>
</feature>
<proteinExistence type="predicted"/>
<keyword evidence="3" id="KW-1185">Reference proteome</keyword>
<dbReference type="OrthoDB" id="5807572at2759"/>
<gene>
    <name evidence="2" type="ORF">SVUK_LOCUS17527</name>
</gene>